<dbReference type="GO" id="GO:0009279">
    <property type="term" value="C:cell outer membrane"/>
    <property type="evidence" value="ECO:0007669"/>
    <property type="project" value="UniProtKB-SubCell"/>
</dbReference>
<feature type="domain" description="POTRA" evidence="10">
    <location>
        <begin position="199"/>
        <end position="287"/>
    </location>
</feature>
<dbReference type="InterPro" id="IPR034746">
    <property type="entry name" value="POTRA"/>
</dbReference>
<dbReference type="InterPro" id="IPR000184">
    <property type="entry name" value="Bac_surfAg_D15"/>
</dbReference>
<evidence type="ECO:0000256" key="2">
    <source>
        <dbReference type="ARBA" id="ARBA00022452"/>
    </source>
</evidence>
<feature type="domain" description="POTRA" evidence="10">
    <location>
        <begin position="48"/>
        <end position="115"/>
    </location>
</feature>
<dbReference type="Pfam" id="PF01103">
    <property type="entry name" value="Omp85"/>
    <property type="match status" value="1"/>
</dbReference>
<dbReference type="PANTHER" id="PTHR12815">
    <property type="entry name" value="SORTING AND ASSEMBLY MACHINERY SAMM50 PROTEIN FAMILY MEMBER"/>
    <property type="match status" value="1"/>
</dbReference>
<name>A0AAN1VHC5_9BORD</name>
<dbReference type="PANTHER" id="PTHR12815:SF23">
    <property type="entry name" value="OUTER MEMBRANE PROTEIN ASSEMBLY FACTOR BAMA"/>
    <property type="match status" value="1"/>
</dbReference>
<dbReference type="InterPro" id="IPR039910">
    <property type="entry name" value="D15-like"/>
</dbReference>
<feature type="domain" description="POTRA" evidence="10">
    <location>
        <begin position="371"/>
        <end position="445"/>
    </location>
</feature>
<sequence>MSFRRMINHQRGAMQKRHTQRHLLKAAKLPSLIAALLLPALAYAFDPFVVRDIRVEGIQRTDAGTVFGYLPVKVGEKFTEADATEAIRRLYGTGFFSDVQIRTENNVVVVVVQERPTIASISFNGMREFESKNIIKSLSQVGFGEGRIFDQSMLERAQYELKEQYLSKGKYGVEVTATVTPLPRNRVGVSFDVFEGDVAKIREIRIVGNKAFSESELLDQFDLTTPGWLTWYTNTDKYSREKLEGDVERLRSYYLDRGYLEFSAEPPQVTISPDRKDIFITLTVHEGEPYKVRSVKLAGNLLGLDSEINKLIELKPDEVFSASKANNSAKAVTDYLGELGYAFANVNPNPQLDREKHEADVTFYVDPSRRVYVRRIQIGGNTRTRDEVVRREMRQQEAAWYDAGDIKVSRDRVDRLGYFNEVNVKTDPVPGSPDQVDVNVDVKEKPTGMINLGVGYGSTDKAILSAGISEDNVFGSGTNLSLQVNTSQTNRAAVLSHTDPYFTKEGISRTTSLYYRVTEPWNNNDGDYRVKAMGLGMNFGVPISEYDRVFLGASFERNQIDLYTNSPRAYRDFVDQYGDSTNAIIFSTGWSKDTRDSALAPTKGAYTRLKGDVSTMDLKYYLLTAQQQYFLPLGRSYTLALNGMVDYGRSYGGKDYPVIKNVYGGGIGTVRGYDGASLGPRDVDTGDYLGGSRRIIANAQLYLPFPGANKDRTLRWFVFADAGQVAAGSGMSCTAGKASDPVEDPCGWRYSAGIGLSWQSPLGPLQLSYARPLNAKPGDDKQSFQFQIGTGF</sequence>
<keyword evidence="5 8" id="KW-0677">Repeat</keyword>
<keyword evidence="3 8" id="KW-0812">Transmembrane</keyword>
<dbReference type="FunFam" id="3.10.20.310:FF:000002">
    <property type="entry name" value="Outer membrane protein assembly factor BamA"/>
    <property type="match status" value="1"/>
</dbReference>
<evidence type="ECO:0000256" key="6">
    <source>
        <dbReference type="ARBA" id="ARBA00023136"/>
    </source>
</evidence>
<dbReference type="AlphaFoldDB" id="A0AAN1VHC5"/>
<keyword evidence="4 8" id="KW-0732">Signal</keyword>
<reference evidence="12" key="1">
    <citation type="submission" date="2017-10" db="EMBL/GenBank/DDBJ databases">
        <title>Whole genome sequencing of various Bordetella species.</title>
        <authorList>
            <person name="Weigand M.R."/>
            <person name="Loparev V."/>
            <person name="Peng Y."/>
            <person name="Bowden K.E."/>
            <person name="Tondella M.L."/>
            <person name="Williams M.M."/>
        </authorList>
    </citation>
    <scope>NUCLEOTIDE SEQUENCE [LARGE SCALE GENOMIC DNA]</scope>
    <source>
        <strain evidence="12">H720</strain>
    </source>
</reference>
<comment type="similarity">
    <text evidence="8">Belongs to the BamA family.</text>
</comment>
<dbReference type="GeneID" id="92994049"/>
<keyword evidence="6 8" id="KW-0472">Membrane</keyword>
<evidence type="ECO:0000256" key="8">
    <source>
        <dbReference type="HAMAP-Rule" id="MF_01430"/>
    </source>
</evidence>
<dbReference type="Gene3D" id="2.40.160.50">
    <property type="entry name" value="membrane protein fhac: a member of the omp85/tpsb transporter family"/>
    <property type="match status" value="1"/>
</dbReference>
<evidence type="ECO:0000256" key="3">
    <source>
        <dbReference type="ARBA" id="ARBA00022692"/>
    </source>
</evidence>
<dbReference type="InterPro" id="IPR010827">
    <property type="entry name" value="BamA/TamA_POTRA"/>
</dbReference>
<evidence type="ECO:0000256" key="7">
    <source>
        <dbReference type="ARBA" id="ARBA00023237"/>
    </source>
</evidence>
<evidence type="ECO:0000256" key="1">
    <source>
        <dbReference type="ARBA" id="ARBA00004370"/>
    </source>
</evidence>
<dbReference type="InterPro" id="IPR023707">
    <property type="entry name" value="OM_assembly_BamA"/>
</dbReference>
<evidence type="ECO:0000313" key="12">
    <source>
        <dbReference type="Proteomes" id="UP000282741"/>
    </source>
</evidence>
<feature type="domain" description="POTRA" evidence="10">
    <location>
        <begin position="290"/>
        <end position="368"/>
    </location>
</feature>
<dbReference type="Gene3D" id="3.10.20.310">
    <property type="entry name" value="membrane protein fhac"/>
    <property type="match status" value="5"/>
</dbReference>
<dbReference type="Pfam" id="PF07244">
    <property type="entry name" value="POTRA"/>
    <property type="match status" value="5"/>
</dbReference>
<dbReference type="Proteomes" id="UP000282741">
    <property type="component" value="Chromosome"/>
</dbReference>
<dbReference type="GO" id="GO:0043165">
    <property type="term" value="P:Gram-negative-bacterium-type cell outer membrane assembly"/>
    <property type="evidence" value="ECO:0007669"/>
    <property type="project" value="UniProtKB-UniRule"/>
</dbReference>
<gene>
    <name evidence="8 11" type="primary">bamA</name>
    <name evidence="11" type="ORF">CS347_17760</name>
</gene>
<evidence type="ECO:0000259" key="10">
    <source>
        <dbReference type="PROSITE" id="PS51779"/>
    </source>
</evidence>
<dbReference type="EMBL" id="CP024172">
    <property type="protein sequence ID" value="AZW18478.1"/>
    <property type="molecule type" value="Genomic_DNA"/>
</dbReference>
<comment type="subunit">
    <text evidence="8">Part of the Bam complex.</text>
</comment>
<evidence type="ECO:0000256" key="4">
    <source>
        <dbReference type="ARBA" id="ARBA00022729"/>
    </source>
</evidence>
<keyword evidence="7 8" id="KW-0998">Cell outer membrane</keyword>
<accession>A0AAN1VHC5</accession>
<dbReference type="HAMAP" id="MF_01430">
    <property type="entry name" value="OM_assembly_BamA"/>
    <property type="match status" value="1"/>
</dbReference>
<dbReference type="NCBIfam" id="TIGR03303">
    <property type="entry name" value="OM_YaeT"/>
    <property type="match status" value="1"/>
</dbReference>
<dbReference type="PROSITE" id="PS51779">
    <property type="entry name" value="POTRA"/>
    <property type="match status" value="4"/>
</dbReference>
<evidence type="ECO:0000256" key="9">
    <source>
        <dbReference type="NCBIfam" id="TIGR03303"/>
    </source>
</evidence>
<comment type="function">
    <text evidence="8">Part of the outer membrane protein assembly complex, which is involved in assembly and insertion of beta-barrel proteins into the outer membrane.</text>
</comment>
<dbReference type="GO" id="GO:0051205">
    <property type="term" value="P:protein insertion into membrane"/>
    <property type="evidence" value="ECO:0007669"/>
    <property type="project" value="UniProtKB-UniRule"/>
</dbReference>
<keyword evidence="2 8" id="KW-1134">Transmembrane beta strand</keyword>
<evidence type="ECO:0000256" key="5">
    <source>
        <dbReference type="ARBA" id="ARBA00022737"/>
    </source>
</evidence>
<comment type="subcellular location">
    <subcellularLocation>
        <location evidence="8">Cell outer membrane</location>
    </subcellularLocation>
    <subcellularLocation>
        <location evidence="1">Membrane</location>
    </subcellularLocation>
</comment>
<dbReference type="PIRSF" id="PIRSF006076">
    <property type="entry name" value="OM_assembly_OMP85"/>
    <property type="match status" value="1"/>
</dbReference>
<protein>
    <recommendedName>
        <fullName evidence="8 9">Outer membrane protein assembly factor BamA</fullName>
    </recommendedName>
</protein>
<dbReference type="RefSeq" id="WP_095075191.1">
    <property type="nucleotide sequence ID" value="NZ_CP012076.1"/>
</dbReference>
<organism evidence="11 12">
    <name type="scientific">Bordetella hinzii</name>
    <dbReference type="NCBI Taxonomy" id="103855"/>
    <lineage>
        <taxon>Bacteria</taxon>
        <taxon>Pseudomonadati</taxon>
        <taxon>Pseudomonadota</taxon>
        <taxon>Betaproteobacteria</taxon>
        <taxon>Burkholderiales</taxon>
        <taxon>Alcaligenaceae</taxon>
        <taxon>Bordetella</taxon>
    </lineage>
</organism>
<evidence type="ECO:0000313" key="11">
    <source>
        <dbReference type="EMBL" id="AZW18478.1"/>
    </source>
</evidence>
<proteinExistence type="inferred from homology"/>